<dbReference type="InterPro" id="IPR022104">
    <property type="entry name" value="DUF3644"/>
</dbReference>
<dbReference type="RefSeq" id="WP_124934834.1">
    <property type="nucleotide sequence ID" value="NZ_RQZC01000037.1"/>
</dbReference>
<sequence>MPRPYVSSRRLVANSLSAMLAAIEIYNKPRMEYRDEVTVLLVVNAWELALKATLKKANKPIFYKKKRGEPYRTLTAEDALKQVVTHKLFPSSADGNALAVNVRTLIKYRNRATHLYAAHLGEMIYPFLQTSVLNFRDFMLDHFHKDLADSITWQLLPLGAKAPSEPVQFMKARPSPTAVAEVQDFMDDLRKMIGRAEADGADMQRVAAIYDVHLRSTKAVSSADLVVSVSPEGEHVVVKKTDPNQSHPYNATELLARVNAKRKGRTLNSRDHQALCWKENLRDDPRMAWKHKKGQSYNWSGDAVRHMTELSDAHYDEARVQYATYLRRKHKRTSDTSTTP</sequence>
<feature type="domain" description="DUF3644" evidence="1">
    <location>
        <begin position="10"/>
        <end position="192"/>
    </location>
</feature>
<feature type="domain" description="EC042-2821-like Restriction Endonuclease-like" evidence="2">
    <location>
        <begin position="242"/>
        <end position="310"/>
    </location>
</feature>
<evidence type="ECO:0000313" key="3">
    <source>
        <dbReference type="EMBL" id="RRD22559.1"/>
    </source>
</evidence>
<dbReference type="InterPro" id="IPR049530">
    <property type="entry name" value="EC042_2821"/>
</dbReference>
<accession>A0A3P1UKV8</accession>
<gene>
    <name evidence="3" type="ORF">EII10_12605</name>
</gene>
<keyword evidence="4" id="KW-1185">Reference proteome</keyword>
<dbReference type="Pfam" id="PF12358">
    <property type="entry name" value="DUF3644"/>
    <property type="match status" value="1"/>
</dbReference>
<dbReference type="OrthoDB" id="1551227at2"/>
<evidence type="ECO:0000259" key="2">
    <source>
        <dbReference type="Pfam" id="PF18740"/>
    </source>
</evidence>
<dbReference type="Pfam" id="PF18740">
    <property type="entry name" value="EC042_2821"/>
    <property type="match status" value="1"/>
</dbReference>
<dbReference type="Proteomes" id="UP000271272">
    <property type="component" value="Unassembled WGS sequence"/>
</dbReference>
<proteinExistence type="predicted"/>
<reference evidence="3 4" key="1">
    <citation type="submission" date="2018-11" db="EMBL/GenBank/DDBJ databases">
        <title>Genomes From Bacteria Associated with the Canine Oral Cavity: a Test Case for Automated Genome-Based Taxonomic Assignment.</title>
        <authorList>
            <person name="Coil D.A."/>
            <person name="Jospin G."/>
            <person name="Darling A.E."/>
            <person name="Wallis C."/>
            <person name="Davis I.J."/>
            <person name="Harris S."/>
            <person name="Eisen J.A."/>
            <person name="Holcombe L.J."/>
            <person name="O'Flynn C."/>
        </authorList>
    </citation>
    <scope>NUCLEOTIDE SEQUENCE [LARGE SCALE GENOMIC DNA]</scope>
    <source>
        <strain evidence="3 4">OH5050</strain>
    </source>
</reference>
<name>A0A3P1UKV8_9ACTO</name>
<dbReference type="EMBL" id="RQZC01000037">
    <property type="protein sequence ID" value="RRD22559.1"/>
    <property type="molecule type" value="Genomic_DNA"/>
</dbReference>
<comment type="caution">
    <text evidence="3">The sequence shown here is derived from an EMBL/GenBank/DDBJ whole genome shotgun (WGS) entry which is preliminary data.</text>
</comment>
<dbReference type="AlphaFoldDB" id="A0A3P1UKV8"/>
<evidence type="ECO:0000259" key="1">
    <source>
        <dbReference type="Pfam" id="PF12358"/>
    </source>
</evidence>
<evidence type="ECO:0000313" key="4">
    <source>
        <dbReference type="Proteomes" id="UP000271272"/>
    </source>
</evidence>
<organism evidence="3 4">
    <name type="scientific">Actinomyces bowdenii</name>
    <dbReference type="NCBI Taxonomy" id="131109"/>
    <lineage>
        <taxon>Bacteria</taxon>
        <taxon>Bacillati</taxon>
        <taxon>Actinomycetota</taxon>
        <taxon>Actinomycetes</taxon>
        <taxon>Actinomycetales</taxon>
        <taxon>Actinomycetaceae</taxon>
        <taxon>Actinomyces</taxon>
    </lineage>
</organism>
<protein>
    <submittedName>
        <fullName evidence="3">DUF3644 domain-containing protein</fullName>
    </submittedName>
</protein>